<organism evidence="1">
    <name type="scientific">Myoviridae sp. ctlHW5</name>
    <dbReference type="NCBI Taxonomy" id="2826691"/>
    <lineage>
        <taxon>Viruses</taxon>
        <taxon>Duplodnaviria</taxon>
        <taxon>Heunggongvirae</taxon>
        <taxon>Uroviricota</taxon>
        <taxon>Caudoviricetes</taxon>
    </lineage>
</organism>
<name>A0A8S5N7D2_9CAUD</name>
<proteinExistence type="predicted"/>
<dbReference type="EMBL" id="BK015089">
    <property type="protein sequence ID" value="DAD90577.1"/>
    <property type="molecule type" value="Genomic_DNA"/>
</dbReference>
<reference evidence="1" key="1">
    <citation type="journal article" date="2021" name="Proc. Natl. Acad. Sci. U.S.A.">
        <title>A Catalog of Tens of Thousands of Viruses from Human Metagenomes Reveals Hidden Associations with Chronic Diseases.</title>
        <authorList>
            <person name="Tisza M.J."/>
            <person name="Buck C.B."/>
        </authorList>
    </citation>
    <scope>NUCLEOTIDE SEQUENCE</scope>
    <source>
        <strain evidence="1">CtlHW5</strain>
    </source>
</reference>
<sequence length="75" mass="8624">MRIIKDLSVTVTYTVGLGGVEVPDKVFEQLDKMSKYGITIGLGNSDEYEEVFGWLIDNIREDDAMDWEYEVEIDE</sequence>
<accession>A0A8S5N7D2</accession>
<protein>
    <submittedName>
        <fullName evidence="1">Uncharacterized protein</fullName>
    </submittedName>
</protein>
<evidence type="ECO:0000313" key="1">
    <source>
        <dbReference type="EMBL" id="DAD90577.1"/>
    </source>
</evidence>